<evidence type="ECO:0008006" key="2">
    <source>
        <dbReference type="Google" id="ProtNLM"/>
    </source>
</evidence>
<feature type="non-terminal residue" evidence="1">
    <location>
        <position position="1"/>
    </location>
</feature>
<reference evidence="1" key="1">
    <citation type="journal article" date="2015" name="Nature">
        <title>Complex archaea that bridge the gap between prokaryotes and eukaryotes.</title>
        <authorList>
            <person name="Spang A."/>
            <person name="Saw J.H."/>
            <person name="Jorgensen S.L."/>
            <person name="Zaremba-Niedzwiedzka K."/>
            <person name="Martijn J."/>
            <person name="Lind A.E."/>
            <person name="van Eijk R."/>
            <person name="Schleper C."/>
            <person name="Guy L."/>
            <person name="Ettema T.J."/>
        </authorList>
    </citation>
    <scope>NUCLEOTIDE SEQUENCE</scope>
</reference>
<gene>
    <name evidence="1" type="ORF">LCGC14_2092120</name>
</gene>
<sequence>VVESSEAVRQGGMYRCSGAADDVEIQEAIDLAEARGGGTVEITEGGFYTTAVVTLPSNVVLRGRGAASIIEKNGNFRAIECIGSDGSEKVNVQIRDLKLTRNASDTNAIELLYGTYADGLALTDMWMEEGYEISLHLDHCDDFMLDRVNIKHSRNHYMKIFYCDRGTIKNPILDGDNIFTGIPLRGIWVQYSGQTNIINPILKNGRFQYGIYFGQDAEESRIDGPFFDNVWYPTGILCIITSGGNRIIMRDITIENCNRIVGADLTSSAIYINADDCEISRSRITDFCGRYAIRITNTSNRTIVNNNFCKDNGQLIDRARCESTTSPMIFGETVPWLNNVDTYARSNEQAYEGTYSWKGVGDGVGVMWLGFIALGASLHGLIPGLTYTMTARVYVPSGGYTASNVRLRYDDDQTSPVYSDGATGLDAWKLLSLTFTVDSAATNIVFMLEVNETGTDAVYLDNLRLKPLGVHNEHSQNFLDAGTDTQVG</sequence>
<dbReference type="EMBL" id="LAZR01025504">
    <property type="protein sequence ID" value="KKL71716.1"/>
    <property type="molecule type" value="Genomic_DNA"/>
</dbReference>
<dbReference type="InterPro" id="IPR012334">
    <property type="entry name" value="Pectin_lyas_fold"/>
</dbReference>
<proteinExistence type="predicted"/>
<name>A0A0F9EZS6_9ZZZZ</name>
<dbReference type="SUPFAM" id="SSF49785">
    <property type="entry name" value="Galactose-binding domain-like"/>
    <property type="match status" value="1"/>
</dbReference>
<dbReference type="InterPro" id="IPR011050">
    <property type="entry name" value="Pectin_lyase_fold/virulence"/>
</dbReference>
<protein>
    <recommendedName>
        <fullName evidence="2">Right handed beta helix domain-containing protein</fullName>
    </recommendedName>
</protein>
<accession>A0A0F9EZS6</accession>
<dbReference type="Gene3D" id="2.60.120.260">
    <property type="entry name" value="Galactose-binding domain-like"/>
    <property type="match status" value="1"/>
</dbReference>
<dbReference type="AlphaFoldDB" id="A0A0F9EZS6"/>
<dbReference type="InterPro" id="IPR008979">
    <property type="entry name" value="Galactose-bd-like_sf"/>
</dbReference>
<comment type="caution">
    <text evidence="1">The sequence shown here is derived from an EMBL/GenBank/DDBJ whole genome shotgun (WGS) entry which is preliminary data.</text>
</comment>
<evidence type="ECO:0000313" key="1">
    <source>
        <dbReference type="EMBL" id="KKL71716.1"/>
    </source>
</evidence>
<dbReference type="SUPFAM" id="SSF51126">
    <property type="entry name" value="Pectin lyase-like"/>
    <property type="match status" value="1"/>
</dbReference>
<dbReference type="Gene3D" id="2.160.20.10">
    <property type="entry name" value="Single-stranded right-handed beta-helix, Pectin lyase-like"/>
    <property type="match status" value="1"/>
</dbReference>
<organism evidence="1">
    <name type="scientific">marine sediment metagenome</name>
    <dbReference type="NCBI Taxonomy" id="412755"/>
    <lineage>
        <taxon>unclassified sequences</taxon>
        <taxon>metagenomes</taxon>
        <taxon>ecological metagenomes</taxon>
    </lineage>
</organism>